<proteinExistence type="predicted"/>
<dbReference type="EMBL" id="CP101471">
    <property type="protein sequence ID" value="UTT52317.1"/>
    <property type="molecule type" value="Genomic_DNA"/>
</dbReference>
<evidence type="ECO:0000313" key="2">
    <source>
        <dbReference type="Proteomes" id="UP001060245"/>
    </source>
</evidence>
<dbReference type="Proteomes" id="UP001060245">
    <property type="component" value="Chromosome"/>
</dbReference>
<reference evidence="1" key="1">
    <citation type="submission" date="2022-07" db="EMBL/GenBank/DDBJ databases">
        <title>Complete genome of DND4.</title>
        <authorList>
            <person name="Cao G."/>
        </authorList>
    </citation>
    <scope>NUCLEOTIDE SEQUENCE</scope>
    <source>
        <strain evidence="1">DND4</strain>
    </source>
</reference>
<organism evidence="1 2">
    <name type="scientific">Microbacterium maritypicum</name>
    <name type="common">Microbacterium liquefaciens</name>
    <dbReference type="NCBI Taxonomy" id="33918"/>
    <lineage>
        <taxon>Bacteria</taxon>
        <taxon>Bacillati</taxon>
        <taxon>Actinomycetota</taxon>
        <taxon>Actinomycetes</taxon>
        <taxon>Micrococcales</taxon>
        <taxon>Microbacteriaceae</taxon>
        <taxon>Microbacterium</taxon>
    </lineage>
</organism>
<name>A0ACD4B4N9_MICMQ</name>
<gene>
    <name evidence="1" type="ORF">NMQ05_14720</name>
</gene>
<accession>A0ACD4B4N9</accession>
<keyword evidence="2" id="KW-1185">Reference proteome</keyword>
<evidence type="ECO:0000313" key="1">
    <source>
        <dbReference type="EMBL" id="UTT52317.1"/>
    </source>
</evidence>
<sequence length="66" mass="7290">MTEENAPEEDETQPLTRADLKDMSPAAITAAHEAGELNHLIKESTSRYTGLTTEQAETIVNKFDNN</sequence>
<protein>
    <submittedName>
        <fullName evidence="1">Uncharacterized protein</fullName>
    </submittedName>
</protein>